<dbReference type="GO" id="GO:0008757">
    <property type="term" value="F:S-adenosylmethionine-dependent methyltransferase activity"/>
    <property type="evidence" value="ECO:0007669"/>
    <property type="project" value="UniProtKB-ARBA"/>
</dbReference>
<proteinExistence type="predicted"/>
<evidence type="ECO:0000313" key="3">
    <source>
        <dbReference type="Proteomes" id="UP001320420"/>
    </source>
</evidence>
<feature type="compositionally biased region" description="Low complexity" evidence="1">
    <location>
        <begin position="77"/>
        <end position="86"/>
    </location>
</feature>
<accession>A0AAN9V4X4</accession>
<dbReference type="SUPFAM" id="SSF53335">
    <property type="entry name" value="S-adenosyl-L-methionine-dependent methyltransferases"/>
    <property type="match status" value="1"/>
</dbReference>
<dbReference type="PANTHER" id="PTHR14614:SF147">
    <property type="entry name" value="S-ADENOSYLMETHIONINE-DEPENDENT METHYLTRANSFERASE OF THE SEVEN BETA-STRAND FAMILY"/>
    <property type="match status" value="1"/>
</dbReference>
<dbReference type="Pfam" id="PF10294">
    <property type="entry name" value="Methyltransf_16"/>
    <property type="match status" value="1"/>
</dbReference>
<dbReference type="CDD" id="cd02440">
    <property type="entry name" value="AdoMet_MTases"/>
    <property type="match status" value="1"/>
</dbReference>
<dbReference type="EMBL" id="JAKJXP020000027">
    <property type="protein sequence ID" value="KAK7753563.1"/>
    <property type="molecule type" value="Genomic_DNA"/>
</dbReference>
<feature type="compositionally biased region" description="Acidic residues" evidence="1">
    <location>
        <begin position="99"/>
        <end position="111"/>
    </location>
</feature>
<dbReference type="Proteomes" id="UP001320420">
    <property type="component" value="Unassembled WGS sequence"/>
</dbReference>
<evidence type="ECO:0000313" key="2">
    <source>
        <dbReference type="EMBL" id="KAK7753563.1"/>
    </source>
</evidence>
<dbReference type="PANTHER" id="PTHR14614">
    <property type="entry name" value="HEPATOCELLULAR CARCINOMA-ASSOCIATED ANTIGEN"/>
    <property type="match status" value="1"/>
</dbReference>
<reference evidence="2 3" key="1">
    <citation type="submission" date="2024-02" db="EMBL/GenBank/DDBJ databases">
        <title>De novo assembly and annotation of 12 fungi associated with fruit tree decline syndrome in Ontario, Canada.</title>
        <authorList>
            <person name="Sulman M."/>
            <person name="Ellouze W."/>
            <person name="Ilyukhin E."/>
        </authorList>
    </citation>
    <scope>NUCLEOTIDE SEQUENCE [LARGE SCALE GENOMIC DNA]</scope>
    <source>
        <strain evidence="2 3">M11/M66-122</strain>
    </source>
</reference>
<name>A0AAN9V4X4_9PEZI</name>
<feature type="region of interest" description="Disordered" evidence="1">
    <location>
        <begin position="1"/>
        <end position="25"/>
    </location>
</feature>
<feature type="region of interest" description="Disordered" evidence="1">
    <location>
        <begin position="460"/>
        <end position="482"/>
    </location>
</feature>
<dbReference type="AlphaFoldDB" id="A0AAN9V4X4"/>
<evidence type="ECO:0000256" key="1">
    <source>
        <dbReference type="SAM" id="MobiDB-lite"/>
    </source>
</evidence>
<dbReference type="InterPro" id="IPR019410">
    <property type="entry name" value="Methyltransf_16"/>
</dbReference>
<evidence type="ECO:0008006" key="4">
    <source>
        <dbReference type="Google" id="ProtNLM"/>
    </source>
</evidence>
<keyword evidence="3" id="KW-1185">Reference proteome</keyword>
<feature type="compositionally biased region" description="Low complexity" evidence="1">
    <location>
        <begin position="460"/>
        <end position="474"/>
    </location>
</feature>
<feature type="region of interest" description="Disordered" evidence="1">
    <location>
        <begin position="77"/>
        <end position="125"/>
    </location>
</feature>
<comment type="caution">
    <text evidence="2">The sequence shown here is derived from an EMBL/GenBank/DDBJ whole genome shotgun (WGS) entry which is preliminary data.</text>
</comment>
<feature type="compositionally biased region" description="Pro residues" evidence="1">
    <location>
        <begin position="9"/>
        <end position="19"/>
    </location>
</feature>
<dbReference type="Gene3D" id="3.40.50.150">
    <property type="entry name" value="Vaccinia Virus protein VP39"/>
    <property type="match status" value="1"/>
</dbReference>
<protein>
    <recommendedName>
        <fullName evidence="4">S-adenosylmethionine-dependent methyltransferase</fullName>
    </recommendedName>
</protein>
<dbReference type="InterPro" id="IPR029063">
    <property type="entry name" value="SAM-dependent_MTases_sf"/>
</dbReference>
<organism evidence="2 3">
    <name type="scientific">Diatrype stigma</name>
    <dbReference type="NCBI Taxonomy" id="117547"/>
    <lineage>
        <taxon>Eukaryota</taxon>
        <taxon>Fungi</taxon>
        <taxon>Dikarya</taxon>
        <taxon>Ascomycota</taxon>
        <taxon>Pezizomycotina</taxon>
        <taxon>Sordariomycetes</taxon>
        <taxon>Xylariomycetidae</taxon>
        <taxon>Xylariales</taxon>
        <taxon>Diatrypaceae</taxon>
        <taxon>Diatrype</taxon>
    </lineage>
</organism>
<gene>
    <name evidence="2" type="ORF">SLS62_004421</name>
</gene>
<sequence length="517" mass="53528">MRSAAARPLLPPPPPPTSSLPPLRSLDEISEAQLFLALDNLYTLYCPPLPPSFAFQPSSPSVSSSCSEHRSSKAAAAAISSSSGSSTPVVADSGYASGDENEDEDEAGDGDDVQKQLHADGSGSGGVATSMLRADPFECAFAERWLTGFIARAEEFTGCFSSDDARERALEQAMCVLSSLFTSNSTTATEAEAESEDSTQITREFSFELSAPGAPSTSAAAVASTDTSLVVHDTTAAATATTTTITVRLNDGLAGARDDDHTDVGLQSWGASIVFSELMCASPARFGLVANPTTTTTAKGTPSSSRGPRIIELGAGTGLVSLVLATALPRLGAQGATVIATDYHPAVLANLRANIAANFPSGSNSDEQQEGEKKGSSSVALDACQLDWSDPVPRSPSPIDAAVPADVLVATDVVYAPEHATWLRACASRLLAPAGVFWLVATVRPSGKFEGISDTVRAAFSSSSSSPSSSAAPARGDDGQNGRVLGILGEEWLEKRKGVGRGDESGYRLFRIGWAQE</sequence>